<proteinExistence type="predicted"/>
<evidence type="ECO:0000313" key="2">
    <source>
        <dbReference type="EMBL" id="SEQ09919.1"/>
    </source>
</evidence>
<dbReference type="EMBL" id="FOFN01000001">
    <property type="protein sequence ID" value="SEQ09919.1"/>
    <property type="molecule type" value="Genomic_DNA"/>
</dbReference>
<dbReference type="Proteomes" id="UP000198999">
    <property type="component" value="Unassembled WGS sequence"/>
</dbReference>
<accession>A0A1H9D980</accession>
<dbReference type="OrthoDB" id="1416011at2"/>
<dbReference type="InterPro" id="IPR040911">
    <property type="entry name" value="Exostosin_GT47"/>
</dbReference>
<dbReference type="AlphaFoldDB" id="A0A1H9D980"/>
<keyword evidence="3" id="KW-1185">Reference proteome</keyword>
<organism evidence="2 3">
    <name type="scientific">Hyunsoonleella jejuensis</name>
    <dbReference type="NCBI Taxonomy" id="419940"/>
    <lineage>
        <taxon>Bacteria</taxon>
        <taxon>Pseudomonadati</taxon>
        <taxon>Bacteroidota</taxon>
        <taxon>Flavobacteriia</taxon>
        <taxon>Flavobacteriales</taxon>
        <taxon>Flavobacteriaceae</taxon>
    </lineage>
</organism>
<name>A0A1H9D980_9FLAO</name>
<dbReference type="STRING" id="419940.SAMN05421824_1165"/>
<protein>
    <submittedName>
        <fullName evidence="2">Exostosin family protein</fullName>
    </submittedName>
</protein>
<evidence type="ECO:0000259" key="1">
    <source>
        <dbReference type="Pfam" id="PF03016"/>
    </source>
</evidence>
<sequence length="342" mass="40414">MLKLYTNTSFLIETYRKDVFPILFDLVFKENASLLAKYQLVTEICEADIVVFPTDYSIFLKHETEFLDLLKDAKEYKKPIWIYTAGDYGFTNYISNAYTFRLGGFDSKLDQKTFITPSFINDPYAIYLKQEFYPLKKEVKPSIGFVGHAQSGFLKYLKEYSNHLKYRLKRIFKQIQADKQPFYPSSVKRAKYLRQLSLNMGLESNFILRNKYRAGLQTPETQNESTSQFYKNIFENAYTVCLRGVGNFSVRFYETLAVGRIPIVINTDCRLPLEDRIDWTKHCLIIDENSRKPLGEHILEFHNSLSHVQFEDIQKSNRALWLNYLHREAYFLEIYQLFKSKV</sequence>
<feature type="domain" description="Exostosin GT47" evidence="1">
    <location>
        <begin position="222"/>
        <end position="290"/>
    </location>
</feature>
<evidence type="ECO:0000313" key="3">
    <source>
        <dbReference type="Proteomes" id="UP000198999"/>
    </source>
</evidence>
<gene>
    <name evidence="2" type="ORF">SAMN05421824_1165</name>
</gene>
<dbReference type="RefSeq" id="WP_092576861.1">
    <property type="nucleotide sequence ID" value="NZ_FOFN01000001.1"/>
</dbReference>
<reference evidence="2 3" key="1">
    <citation type="submission" date="2016-10" db="EMBL/GenBank/DDBJ databases">
        <authorList>
            <person name="de Groot N.N."/>
        </authorList>
    </citation>
    <scope>NUCLEOTIDE SEQUENCE [LARGE SCALE GENOMIC DNA]</scope>
    <source>
        <strain evidence="2 3">DSM 21035</strain>
    </source>
</reference>
<dbReference type="Pfam" id="PF03016">
    <property type="entry name" value="Exostosin_GT47"/>
    <property type="match status" value="1"/>
</dbReference>